<sequence length="429" mass="45007">MNGHRTGGPRNVRLTATELGMLHGDEGPAVALAMRIVTGLADAMDAPDLLPVTSAHVDSCLYHGRAGLDFAQRLVQLGGQVRVPTTLNVGSLDLLHPELSRADAQVRTHARSLMDAYTTLGARPTWTCAPYQSGHRPGLGEHVAWAESNAIVFANSVLGARTARYGDFLDICAALTGRAPRVGLHCTAARRGTAILDVSDLPATILHAELTYPLLGHLAGRHAGLEVPVFVGLPADTSEDRLKALGSAAASSGGVGMFHAVGITPEAPTLSAALGGADVPARWRVRPEDLADARRELTTAVCDRVDAVSLGTPHFSLPEFRNLAALLAEDAADVTRFAAGVEVYVSTSRAVLAQAEEEGLVAPLRAAGGTVVVDTCTYVTPILRPQTRVVLTNSAKWAYYAPANLGVQVVLANLAECVTSAQQGRVRLS</sequence>
<gene>
    <name evidence="4" type="ORF">RIF23_12610</name>
</gene>
<name>A0ABU2H751_9ACTN</name>
<dbReference type="EMBL" id="JAVLVT010000005">
    <property type="protein sequence ID" value="MDS1271137.1"/>
    <property type="molecule type" value="Genomic_DNA"/>
</dbReference>
<dbReference type="CDD" id="cd01355">
    <property type="entry name" value="AcnX"/>
    <property type="match status" value="1"/>
</dbReference>
<evidence type="ECO:0000256" key="1">
    <source>
        <dbReference type="ARBA" id="ARBA00023004"/>
    </source>
</evidence>
<accession>A0ABU2H751</accession>
<feature type="domain" description="Phosphomevalonate dehydratase large subunit-like" evidence="3">
    <location>
        <begin position="13"/>
        <end position="418"/>
    </location>
</feature>
<keyword evidence="1" id="KW-0408">Iron</keyword>
<reference evidence="5" key="1">
    <citation type="submission" date="2023-07" db="EMBL/GenBank/DDBJ databases">
        <title>Novel species in the genus Lipingzhangella isolated from Sambhar Salt Lake.</title>
        <authorList>
            <person name="Jiya N."/>
            <person name="Kajale S."/>
            <person name="Sharma A."/>
        </authorList>
    </citation>
    <scope>NUCLEOTIDE SEQUENCE [LARGE SCALE GENOMIC DNA]</scope>
    <source>
        <strain evidence="5">LS1_29</strain>
    </source>
</reference>
<protein>
    <submittedName>
        <fullName evidence="4">Aconitase X catalytic domain-containing protein</fullName>
    </submittedName>
</protein>
<proteinExistence type="predicted"/>
<dbReference type="RefSeq" id="WP_310912681.1">
    <property type="nucleotide sequence ID" value="NZ_JAVLVT010000005.1"/>
</dbReference>
<keyword evidence="5" id="KW-1185">Reference proteome</keyword>
<organism evidence="4 5">
    <name type="scientific">Lipingzhangella rawalii</name>
    <dbReference type="NCBI Taxonomy" id="2055835"/>
    <lineage>
        <taxon>Bacteria</taxon>
        <taxon>Bacillati</taxon>
        <taxon>Actinomycetota</taxon>
        <taxon>Actinomycetes</taxon>
        <taxon>Streptosporangiales</taxon>
        <taxon>Nocardiopsidaceae</taxon>
        <taxon>Lipingzhangella</taxon>
    </lineage>
</organism>
<keyword evidence="2" id="KW-0456">Lyase</keyword>
<dbReference type="Pfam" id="PF04412">
    <property type="entry name" value="AcnX"/>
    <property type="match status" value="1"/>
</dbReference>
<comment type="caution">
    <text evidence="4">The sequence shown here is derived from an EMBL/GenBank/DDBJ whole genome shotgun (WGS) entry which is preliminary data.</text>
</comment>
<dbReference type="PANTHER" id="PTHR36577:SF3">
    <property type="entry name" value="DUF521 DOMAIN PROTEIN (AFU_ORTHOLOGUE AFUA_6G00490)"/>
    <property type="match status" value="1"/>
</dbReference>
<dbReference type="Proteomes" id="UP001250214">
    <property type="component" value="Unassembled WGS sequence"/>
</dbReference>
<evidence type="ECO:0000256" key="2">
    <source>
        <dbReference type="ARBA" id="ARBA00023239"/>
    </source>
</evidence>
<dbReference type="SUPFAM" id="SSF53732">
    <property type="entry name" value="Aconitase iron-sulfur domain"/>
    <property type="match status" value="1"/>
</dbReference>
<evidence type="ECO:0000259" key="3">
    <source>
        <dbReference type="Pfam" id="PF04412"/>
    </source>
</evidence>
<dbReference type="InterPro" id="IPR036008">
    <property type="entry name" value="Aconitase_4Fe-4S_dom"/>
</dbReference>
<dbReference type="InterPro" id="IPR007506">
    <property type="entry name" value="PMDh-L-like_dom"/>
</dbReference>
<dbReference type="PANTHER" id="PTHR36577">
    <property type="entry name" value="DUF521 DOMAIN PROTEIN (AFU_ORTHOLOGUE AFUA_6G00490)"/>
    <property type="match status" value="1"/>
</dbReference>
<evidence type="ECO:0000313" key="4">
    <source>
        <dbReference type="EMBL" id="MDS1271137.1"/>
    </source>
</evidence>
<evidence type="ECO:0000313" key="5">
    <source>
        <dbReference type="Proteomes" id="UP001250214"/>
    </source>
</evidence>